<keyword evidence="5" id="KW-0067">ATP-binding</keyword>
<reference evidence="7 8" key="1">
    <citation type="journal article" date="2017" name="Genome Biol. Evol.">
        <title>Phytophthora megakarya and P. palmivora, closely related causal agents of cacao black pod rot, underwent increases in genome sizes and gene numbers by different mechanisms.</title>
        <authorList>
            <person name="Ali S.S."/>
            <person name="Shao J."/>
            <person name="Lary D.J."/>
            <person name="Kronmiller B."/>
            <person name="Shen D."/>
            <person name="Strem M.D."/>
            <person name="Amoako-Attah I."/>
            <person name="Akrofi A.Y."/>
            <person name="Begoude B.A."/>
            <person name="Ten Hoopen G.M."/>
            <person name="Coulibaly K."/>
            <person name="Kebe B.I."/>
            <person name="Melnick R.L."/>
            <person name="Guiltinan M.J."/>
            <person name="Tyler B.M."/>
            <person name="Meinhardt L.W."/>
            <person name="Bailey B.A."/>
        </authorList>
    </citation>
    <scope>NUCLEOTIDE SEQUENCE [LARGE SCALE GENOMIC DNA]</scope>
    <source>
        <strain evidence="8">sbr112.9</strain>
    </source>
</reference>
<dbReference type="InterPro" id="IPR000719">
    <property type="entry name" value="Prot_kinase_dom"/>
</dbReference>
<sequence length="141" mass="15491">MEMNIVVDSSGVAKLVDFGMSSLNGSSPTAHIGPIRWAAPECVVRNQTSSFHSDKYSLGMSIIEAAIGCDPWGQLSDTGIHYELGHRQFLAQPAQLNNDHWRLITSLCTFEPNQRCTIDFAIDQLEAFALIEANVHLQTSS</sequence>
<evidence type="ECO:0000256" key="3">
    <source>
        <dbReference type="ARBA" id="ARBA00022741"/>
    </source>
</evidence>
<dbReference type="GO" id="GO:0004674">
    <property type="term" value="F:protein serine/threonine kinase activity"/>
    <property type="evidence" value="ECO:0007669"/>
    <property type="project" value="UniProtKB-KW"/>
</dbReference>
<proteinExistence type="predicted"/>
<keyword evidence="8" id="KW-1185">Reference proteome</keyword>
<evidence type="ECO:0000313" key="7">
    <source>
        <dbReference type="EMBL" id="POM59586.1"/>
    </source>
</evidence>
<gene>
    <name evidence="7" type="ORF">PHPALM_31650</name>
</gene>
<dbReference type="Proteomes" id="UP000237271">
    <property type="component" value="Unassembled WGS sequence"/>
</dbReference>
<evidence type="ECO:0000256" key="1">
    <source>
        <dbReference type="ARBA" id="ARBA00022527"/>
    </source>
</evidence>
<dbReference type="PANTHER" id="PTHR11584:SF369">
    <property type="entry name" value="MITOGEN-ACTIVATED PROTEIN KINASE KINASE KINASE 19-RELATED"/>
    <property type="match status" value="1"/>
</dbReference>
<dbReference type="Gene3D" id="1.10.510.10">
    <property type="entry name" value="Transferase(Phosphotransferase) domain 1"/>
    <property type="match status" value="1"/>
</dbReference>
<feature type="domain" description="Protein kinase" evidence="6">
    <location>
        <begin position="1"/>
        <end position="129"/>
    </location>
</feature>
<evidence type="ECO:0000313" key="8">
    <source>
        <dbReference type="Proteomes" id="UP000237271"/>
    </source>
</evidence>
<comment type="caution">
    <text evidence="7">The sequence shown here is derived from an EMBL/GenBank/DDBJ whole genome shotgun (WGS) entry which is preliminary data.</text>
</comment>
<keyword evidence="4 7" id="KW-0418">Kinase</keyword>
<keyword evidence="2" id="KW-0808">Transferase</keyword>
<accession>A0A2P4X218</accession>
<evidence type="ECO:0000256" key="2">
    <source>
        <dbReference type="ARBA" id="ARBA00022679"/>
    </source>
</evidence>
<dbReference type="PROSITE" id="PS50011">
    <property type="entry name" value="PROTEIN_KINASE_DOM"/>
    <property type="match status" value="1"/>
</dbReference>
<dbReference type="EMBL" id="NCKW01017092">
    <property type="protein sequence ID" value="POM59586.1"/>
    <property type="molecule type" value="Genomic_DNA"/>
</dbReference>
<dbReference type="AlphaFoldDB" id="A0A2P4X218"/>
<dbReference type="Pfam" id="PF00069">
    <property type="entry name" value="Pkinase"/>
    <property type="match status" value="1"/>
</dbReference>
<evidence type="ECO:0000259" key="6">
    <source>
        <dbReference type="PROSITE" id="PS50011"/>
    </source>
</evidence>
<dbReference type="InterPro" id="IPR011009">
    <property type="entry name" value="Kinase-like_dom_sf"/>
</dbReference>
<keyword evidence="3" id="KW-0547">Nucleotide-binding</keyword>
<protein>
    <submittedName>
        <fullName evidence="7">TKL protein kinase</fullName>
    </submittedName>
</protein>
<evidence type="ECO:0000256" key="4">
    <source>
        <dbReference type="ARBA" id="ARBA00022777"/>
    </source>
</evidence>
<evidence type="ECO:0000256" key="5">
    <source>
        <dbReference type="ARBA" id="ARBA00022840"/>
    </source>
</evidence>
<keyword evidence="1" id="KW-0723">Serine/threonine-protein kinase</keyword>
<name>A0A2P4X218_9STRA</name>
<dbReference type="PANTHER" id="PTHR11584">
    <property type="entry name" value="SERINE/THREONINE PROTEIN KINASE"/>
    <property type="match status" value="1"/>
</dbReference>
<organism evidence="7 8">
    <name type="scientific">Phytophthora palmivora</name>
    <dbReference type="NCBI Taxonomy" id="4796"/>
    <lineage>
        <taxon>Eukaryota</taxon>
        <taxon>Sar</taxon>
        <taxon>Stramenopiles</taxon>
        <taxon>Oomycota</taxon>
        <taxon>Peronosporomycetes</taxon>
        <taxon>Peronosporales</taxon>
        <taxon>Peronosporaceae</taxon>
        <taxon>Phytophthora</taxon>
    </lineage>
</organism>
<dbReference type="OrthoDB" id="91826at2759"/>
<dbReference type="SUPFAM" id="SSF56112">
    <property type="entry name" value="Protein kinase-like (PK-like)"/>
    <property type="match status" value="1"/>
</dbReference>
<dbReference type="GO" id="GO:0005524">
    <property type="term" value="F:ATP binding"/>
    <property type="evidence" value="ECO:0007669"/>
    <property type="project" value="UniProtKB-KW"/>
</dbReference>